<dbReference type="OrthoDB" id="9804574at2"/>
<dbReference type="EMBL" id="PVNE01000006">
    <property type="protein sequence ID" value="PRX41470.1"/>
    <property type="molecule type" value="Genomic_DNA"/>
</dbReference>
<keyword evidence="2" id="KW-1185">Reference proteome</keyword>
<protein>
    <submittedName>
        <fullName evidence="1">D-galactarate dehydratase/altronate hydrolase</fullName>
    </submittedName>
</protein>
<organism evidence="1 2">
    <name type="scientific">Planifilum fimeticola</name>
    <dbReference type="NCBI Taxonomy" id="201975"/>
    <lineage>
        <taxon>Bacteria</taxon>
        <taxon>Bacillati</taxon>
        <taxon>Bacillota</taxon>
        <taxon>Bacilli</taxon>
        <taxon>Bacillales</taxon>
        <taxon>Thermoactinomycetaceae</taxon>
        <taxon>Planifilum</taxon>
    </lineage>
</organism>
<keyword evidence="1" id="KW-0378">Hydrolase</keyword>
<evidence type="ECO:0000313" key="1">
    <source>
        <dbReference type="EMBL" id="PRX41470.1"/>
    </source>
</evidence>
<accession>A0A2T0LGP0</accession>
<proteinExistence type="predicted"/>
<gene>
    <name evidence="1" type="ORF">CLV97_10680</name>
</gene>
<comment type="caution">
    <text evidence="1">The sequence shown here is derived from an EMBL/GenBank/DDBJ whole genome shotgun (WGS) entry which is preliminary data.</text>
</comment>
<dbReference type="Proteomes" id="UP000237797">
    <property type="component" value="Unassembled WGS sequence"/>
</dbReference>
<reference evidence="1 2" key="1">
    <citation type="submission" date="2018-03" db="EMBL/GenBank/DDBJ databases">
        <title>Genomic Encyclopedia of Archaeal and Bacterial Type Strains, Phase II (KMG-II): from individual species to whole genera.</title>
        <authorList>
            <person name="Goeker M."/>
        </authorList>
    </citation>
    <scope>NUCLEOTIDE SEQUENCE [LARGE SCALE GENOMIC DNA]</scope>
    <source>
        <strain evidence="1 2">DSM 44946</strain>
    </source>
</reference>
<dbReference type="GO" id="GO:0016787">
    <property type="term" value="F:hydrolase activity"/>
    <property type="evidence" value="ECO:0007669"/>
    <property type="project" value="UniProtKB-KW"/>
</dbReference>
<dbReference type="AlphaFoldDB" id="A0A2T0LGP0"/>
<sequence>METLADDLFRYVMEVSSGRGRTKNEQWGYREIAVFKDSGKL</sequence>
<name>A0A2T0LGP0_9BACL</name>
<evidence type="ECO:0000313" key="2">
    <source>
        <dbReference type="Proteomes" id="UP000237797"/>
    </source>
</evidence>